<feature type="compositionally biased region" description="Basic and acidic residues" evidence="2">
    <location>
        <begin position="1753"/>
        <end position="1771"/>
    </location>
</feature>
<feature type="compositionally biased region" description="Basic and acidic residues" evidence="2">
    <location>
        <begin position="975"/>
        <end position="987"/>
    </location>
</feature>
<sequence length="2318" mass="259698">MVQVPSTNTVKESRHVAVYGLPNTIPDDSLQSHFARFGPVQRLYRQDDQKDVIFISFMDSRSASVACKTDSQYDEDTPYRITYHNPDSLSNRPGMASVPTTPSSAQSSSPRNHELSPQRYVDGDSDAEPTSSCFRSQVEVNGTRPPAPPLPPRIVRDANGTVIEFPSESIVCVIYEVQCGSTSERDVFELVKKHSKGYGVPIGISFMVELEPGVRKVKVHHHKFNEQKLRNDKSLLLGKPLKYKIIYPPEGNGTPAPLKHPICQPSTSNGTGPELKGDALLKANCAVFVPHTDRQAIEYYYRRFNSYGQIIGVDVVASHEGKALALVQFTNVEDAFHALMDPHLPKPMQCVSRISLRIIIFYLPKTMTNEEIMLTIRGFSNKIKDILVNWIERSAILYFDNLDDSIAVMKKLKIPGKNNFGEYKVAVDYCPEKLNNYFKKERLDQIEQAKAAKAKAQNDTLSEPSTSRIQNHVKEILKPKLSVDPREIQDDCMQPSTSNSNSVSSDEEEGSSTARENSDNEDNNDEDDDEDTEFHDDMVPGRSQDSGESQSPGVDEKKPECNGTREHDESSDRYCQPSTSTHQDSPVSRGPEKYRQRRLSSPPFRSGSPHYDNAKQKQEIKEEFSSARASLERSSPNLKIDIDLSNTNLTKMLKRMKWKNDTEIVVFASRIEEIVDLNLKTRAIYEKITGRPFPKFTNEDELRTRKLYFHENREYYYDNHNTELDIRIREWRKLADIVDLEEFRSQDPKELLREIPPSSNRISGRPSLDESRFSRVSLSFDSTHHPAELAQRSHSLCIGPMTPATPYPPTQPLLVNTSQQHSTSQPSASGVTTPRSAQPPMLMSPVSRHNSMSSTGRPASIQTMRHHSVMFPPDVSIPPPPIPPSHDELMAPKDTPPSRRSSETLAPLKSPPFGNQIQNLMSMPIIPPAHMIAATGTHSVSSSAHSTPRHSISGTPVHCEPSNSKSNLPQTPKSSRPEKVHARHDSISKPGPSNAVNALQARSQSMISVDHKKSSTPSTPVVRDAGSDLIAQIMSNQPSMGFKKLPRIEKKPSALQNVHNSQTHSHNTNSTPSTPSTSNQAMLAKDKEREKEKRRKEREMEREREARKEMKRKETKEERHKRKEMERAKREEDERRERKREKQRIKEKEERRKEKEKERRKAEKEKMKKKKHRKEEDSDESGSTSNEELDLDVKKSTKELTQEEKDHQLALILSKGSIYDNLNSRRRSDRKGHDSLDKLRQKNQNASGPTLQRRVLIESSEDDEGDDDEDKKSESSSGEASETEQQRFLAPPSIPSTTASTSETVKEQKHKNHKEREKGELSSSSEDEENHGDEFLRHQKQQEERENRKRQKSLTNYSSDEQAERIKRSRREDNEDVMRQNMQRTMEEQKLRKRKLAQRLSSEDESKRKAKQRDFRDIPHEDVSDEEEIEEASRIRRQSTSSVTSNHGRKEKSGKTPLRVVTPAVTPLQSPKILSPKIISPKILSPKILSPKTSITSTKRSSISDTDPLISPRPRNRTTSSTSTATTSSKPDTSSVTEKLFSPPASAKNSVSSIDDLSIREEFNANSAVASPMSTTGKPMVLTKAAMKAFNSTPPKKQSSSSGPHDSSSASSSSSTSEGSSSSDEESSDDETLKTMEPVAKSDEVAAKSGVSQDDSPLLPPSSSADSPVAPFVTPPEVVAPEKSGEPELAPVVLPAPTVSPVSALELVEEEKAVSPALPILPANEVEEEDQNGSAKETDESVLNVESDGIQEEVQKPAESDPVIEEPRPEADPEPESESFPSPAVKLLASPTQSEVNSTEEPPPPSRTIISDQETDQAVQSIFDEEEADEFPQYPDFVMTNEEKEVTEKELPAPVEKTKSLTSSSSGSTSSEDISPKPSTSSVEPMIDIQEDMEKDENSSFSHKLNLTEQVTNTLDSANEPTPMRIVEDDEEEMRVDKDKEAEKNVVDDDDEDDDYGEKPLEIVESSPERTPTPELIPNEKMVESVEKPVEVAIKENHQDNHQLVQAPVQPTKPLEVIVSQSNSQQQSQHQVIQPSPRPAFTPIPQQSTAQPVSVVQQPQPSPAAGTTQTFDPRIFDELVKNGKLQELAALLESNPQAKQALRPETAMVLQQLFLNAARASGNVPLAAEMTQAHVNYLAEGQELHASANAKMLQELKDNRRVEEESFKRKKEENDRKVEQNRQESVRKGEDKVKMQAMRATQNVQQSERLKMDHAMSLIPPEIRKLYSSYTLSSSREPHGLVNGTSQHHQLPRPSSTASTSSNSARTPLRPSSSINRSSVEPKFSEEATFQRWFYNVSLSFHFSISHFLSSSPDQYLL</sequence>
<feature type="compositionally biased region" description="Polar residues" evidence="2">
    <location>
        <begin position="128"/>
        <end position="140"/>
    </location>
</feature>
<feature type="compositionally biased region" description="Basic and acidic residues" evidence="2">
    <location>
        <begin position="2164"/>
        <end position="2194"/>
    </location>
</feature>
<feature type="compositionally biased region" description="Polar residues" evidence="2">
    <location>
        <begin position="2270"/>
        <end position="2279"/>
    </location>
</feature>
<dbReference type="HOGENOM" id="CLU_229217_0_0_1"/>
<dbReference type="InterPro" id="IPR035979">
    <property type="entry name" value="RBD_domain_sf"/>
</dbReference>
<dbReference type="InParanoid" id="E3LF44"/>
<feature type="compositionally biased region" description="Pro residues" evidence="2">
    <location>
        <begin position="875"/>
        <end position="884"/>
    </location>
</feature>
<feature type="compositionally biased region" description="Low complexity" evidence="2">
    <location>
        <begin position="2252"/>
        <end position="2268"/>
    </location>
</feature>
<evidence type="ECO:0000256" key="2">
    <source>
        <dbReference type="SAM" id="MobiDB-lite"/>
    </source>
</evidence>
<feature type="compositionally biased region" description="Basic and acidic residues" evidence="2">
    <location>
        <begin position="885"/>
        <end position="902"/>
    </location>
</feature>
<feature type="compositionally biased region" description="Basic and acidic residues" evidence="2">
    <location>
        <begin position="1231"/>
        <end position="1240"/>
    </location>
</feature>
<feature type="compositionally biased region" description="Basic and acidic residues" evidence="2">
    <location>
        <begin position="554"/>
        <end position="572"/>
    </location>
</feature>
<keyword evidence="1" id="KW-0694">RNA-binding</keyword>
<feature type="region of interest" description="Disordered" evidence="2">
    <location>
        <begin position="1715"/>
        <end position="1984"/>
    </location>
</feature>
<dbReference type="Gene3D" id="3.30.70.330">
    <property type="match status" value="1"/>
</dbReference>
<dbReference type="SUPFAM" id="SSF54928">
    <property type="entry name" value="RNA-binding domain, RBD"/>
    <property type="match status" value="2"/>
</dbReference>
<dbReference type="InterPro" id="IPR012677">
    <property type="entry name" value="Nucleotide-bd_a/b_plait_sf"/>
</dbReference>
<organism evidence="5">
    <name type="scientific">Caenorhabditis remanei</name>
    <name type="common">Caenorhabditis vulgaris</name>
    <dbReference type="NCBI Taxonomy" id="31234"/>
    <lineage>
        <taxon>Eukaryota</taxon>
        <taxon>Metazoa</taxon>
        <taxon>Ecdysozoa</taxon>
        <taxon>Nematoda</taxon>
        <taxon>Chromadorea</taxon>
        <taxon>Rhabditida</taxon>
        <taxon>Rhabditina</taxon>
        <taxon>Rhabditomorpha</taxon>
        <taxon>Rhabditoidea</taxon>
        <taxon>Rhabditidae</taxon>
        <taxon>Peloderinae</taxon>
        <taxon>Caenorhabditis</taxon>
    </lineage>
</organism>
<feature type="domain" description="RRM" evidence="3">
    <location>
        <begin position="14"/>
        <end position="86"/>
    </location>
</feature>
<feature type="compositionally biased region" description="Low complexity" evidence="2">
    <location>
        <begin position="1599"/>
        <end position="1622"/>
    </location>
</feature>
<dbReference type="STRING" id="31234.E3LF44"/>
<evidence type="ECO:0000256" key="1">
    <source>
        <dbReference type="PROSITE-ProRule" id="PRU00176"/>
    </source>
</evidence>
<feature type="compositionally biased region" description="Basic and acidic residues" evidence="2">
    <location>
        <begin position="1935"/>
        <end position="1947"/>
    </location>
</feature>
<protein>
    <submittedName>
        <fullName evidence="4">CRE-DIN-1 protein</fullName>
    </submittedName>
</protein>
<feature type="compositionally biased region" description="Basic and acidic residues" evidence="2">
    <location>
        <begin position="1401"/>
        <end position="1422"/>
    </location>
</feature>
<feature type="region of interest" description="Disordered" evidence="2">
    <location>
        <begin position="2234"/>
        <end position="2281"/>
    </location>
</feature>
<feature type="compositionally biased region" description="Low complexity" evidence="2">
    <location>
        <begin position="1518"/>
        <end position="1535"/>
    </location>
</feature>
<feature type="compositionally biased region" description="Low complexity" evidence="2">
    <location>
        <begin position="1470"/>
        <end position="1507"/>
    </location>
</feature>
<evidence type="ECO:0000313" key="4">
    <source>
        <dbReference type="EMBL" id="EFO85691.1"/>
    </source>
</evidence>
<feature type="compositionally biased region" description="Basic and acidic residues" evidence="2">
    <location>
        <begin position="1841"/>
        <end position="1859"/>
    </location>
</feature>
<proteinExistence type="predicted"/>
<reference evidence="4" key="1">
    <citation type="submission" date="2007-07" db="EMBL/GenBank/DDBJ databases">
        <title>PCAP assembly of the Caenorhabditis remanei genome.</title>
        <authorList>
            <consortium name="The Caenorhabditis remanei Sequencing Consortium"/>
            <person name="Wilson R.K."/>
        </authorList>
    </citation>
    <scope>NUCLEOTIDE SEQUENCE [LARGE SCALE GENOMIC DNA]</scope>
    <source>
        <strain evidence="4">PB4641</strain>
    </source>
</reference>
<feature type="compositionally biased region" description="Polar residues" evidence="2">
    <location>
        <begin position="961"/>
        <end position="974"/>
    </location>
</feature>
<feature type="region of interest" description="Disordered" evidence="2">
    <location>
        <begin position="936"/>
        <end position="995"/>
    </location>
</feature>
<feature type="compositionally biased region" description="Low complexity" evidence="2">
    <location>
        <begin position="1056"/>
        <end position="1080"/>
    </location>
</feature>
<feature type="compositionally biased region" description="Polar residues" evidence="2">
    <location>
        <begin position="847"/>
        <end position="863"/>
    </location>
</feature>
<feature type="compositionally biased region" description="Polar residues" evidence="2">
    <location>
        <begin position="1808"/>
        <end position="1820"/>
    </location>
</feature>
<keyword evidence="5" id="KW-1185">Reference proteome</keyword>
<feature type="region of interest" description="Disordered" evidence="2">
    <location>
        <begin position="2164"/>
        <end position="2205"/>
    </location>
</feature>
<feature type="compositionally biased region" description="Polar residues" evidence="2">
    <location>
        <begin position="576"/>
        <end position="586"/>
    </location>
</feature>
<dbReference type="EMBL" id="DS268408">
    <property type="protein sequence ID" value="EFO85691.1"/>
    <property type="molecule type" value="Genomic_DNA"/>
</dbReference>
<feature type="compositionally biased region" description="Polar residues" evidence="2">
    <location>
        <begin position="813"/>
        <end position="836"/>
    </location>
</feature>
<dbReference type="OrthoDB" id="6407164at2759"/>
<feature type="compositionally biased region" description="Low complexity" evidence="2">
    <location>
        <begin position="1860"/>
        <end position="1871"/>
    </location>
</feature>
<dbReference type="PANTHER" id="PTHR36812:SF9">
    <property type="entry name" value="MYB-LIKE PROTEIN X ISOFORM X1"/>
    <property type="match status" value="1"/>
</dbReference>
<feature type="compositionally biased region" description="Basic and acidic residues" evidence="2">
    <location>
        <begin position="1362"/>
        <end position="1378"/>
    </location>
</feature>
<accession>E3LF44</accession>
<feature type="compositionally biased region" description="Polar residues" evidence="2">
    <location>
        <begin position="1790"/>
        <end position="1800"/>
    </location>
</feature>
<feature type="compositionally biased region" description="Basic and acidic residues" evidence="2">
    <location>
        <begin position="1332"/>
        <end position="1347"/>
    </location>
</feature>
<feature type="compositionally biased region" description="Low complexity" evidence="2">
    <location>
        <begin position="1651"/>
        <end position="1671"/>
    </location>
</feature>
<gene>
    <name evidence="4" type="primary">Cre-din-1</name>
    <name evidence="4" type="ORF">CRE_01723</name>
</gene>
<feature type="compositionally biased region" description="Basic and acidic residues" evidence="2">
    <location>
        <begin position="1084"/>
        <end position="1136"/>
    </location>
</feature>
<dbReference type="GO" id="GO:0003723">
    <property type="term" value="F:RNA binding"/>
    <property type="evidence" value="ECO:0007669"/>
    <property type="project" value="UniProtKB-UniRule"/>
</dbReference>
<dbReference type="OMA" id="RDIPHED"/>
<feature type="region of interest" description="Disordered" evidence="2">
    <location>
        <begin position="69"/>
        <end position="153"/>
    </location>
</feature>
<feature type="compositionally biased region" description="Basic and acidic residues" evidence="2">
    <location>
        <begin position="1191"/>
        <end position="1208"/>
    </location>
</feature>
<feature type="compositionally biased region" description="Polar residues" evidence="2">
    <location>
        <begin position="1564"/>
        <end position="1577"/>
    </location>
</feature>
<dbReference type="InterPro" id="IPR000504">
    <property type="entry name" value="RRM_dom"/>
</dbReference>
<feature type="compositionally biased region" description="Acidic residues" evidence="2">
    <location>
        <begin position="1259"/>
        <end position="1269"/>
    </location>
</feature>
<feature type="compositionally biased region" description="Acidic residues" evidence="2">
    <location>
        <begin position="519"/>
        <end position="534"/>
    </location>
</feature>
<feature type="compositionally biased region" description="Polar residues" evidence="2">
    <location>
        <begin position="457"/>
        <end position="470"/>
    </location>
</feature>
<dbReference type="PROSITE" id="PS50102">
    <property type="entry name" value="RRM"/>
    <property type="match status" value="1"/>
</dbReference>
<feature type="compositionally biased region" description="Polar residues" evidence="2">
    <location>
        <begin position="543"/>
        <end position="552"/>
    </location>
</feature>
<feature type="region of interest" description="Disordered" evidence="2">
    <location>
        <begin position="802"/>
        <end position="916"/>
    </location>
</feature>
<dbReference type="FunCoup" id="E3LF44">
    <property type="interactions" value="1946"/>
</dbReference>
<feature type="compositionally biased region" description="Polar residues" evidence="2">
    <location>
        <begin position="1899"/>
        <end position="1920"/>
    </location>
</feature>
<feature type="region of interest" description="Disordered" evidence="2">
    <location>
        <begin position="1054"/>
        <end position="1696"/>
    </location>
</feature>
<feature type="compositionally biased region" description="Low complexity" evidence="2">
    <location>
        <begin position="96"/>
        <end position="110"/>
    </location>
</feature>
<dbReference type="GO" id="GO:0005634">
    <property type="term" value="C:nucleus"/>
    <property type="evidence" value="ECO:0007669"/>
    <property type="project" value="EnsemblMetazoa"/>
</dbReference>
<dbReference type="PANTHER" id="PTHR36812">
    <property type="entry name" value="NEUROFILAMENT TRIPLET M PROTEIN-LIKE PROTEIN"/>
    <property type="match status" value="1"/>
</dbReference>
<evidence type="ECO:0000313" key="5">
    <source>
        <dbReference type="Proteomes" id="UP000008281"/>
    </source>
</evidence>
<dbReference type="eggNOG" id="KOG0112">
    <property type="taxonomic scope" value="Eukaryota"/>
</dbReference>
<feature type="region of interest" description="Disordered" evidence="2">
    <location>
        <begin position="449"/>
        <end position="617"/>
    </location>
</feature>
<name>E3LF44_CAERE</name>
<feature type="compositionally biased region" description="Polar residues" evidence="2">
    <location>
        <begin position="936"/>
        <end position="954"/>
    </location>
</feature>
<feature type="compositionally biased region" description="Basic and acidic residues" evidence="2">
    <location>
        <begin position="472"/>
        <end position="489"/>
    </location>
</feature>
<evidence type="ECO:0000259" key="3">
    <source>
        <dbReference type="PROSITE" id="PS50102"/>
    </source>
</evidence>
<feature type="compositionally biased region" description="Basic and acidic residues" evidence="2">
    <location>
        <begin position="1144"/>
        <end position="1166"/>
    </location>
</feature>
<dbReference type="Proteomes" id="UP000008281">
    <property type="component" value="Unassembled WGS sequence"/>
</dbReference>